<evidence type="ECO:0000256" key="2">
    <source>
        <dbReference type="ARBA" id="ARBA00004496"/>
    </source>
</evidence>
<keyword evidence="4" id="KW-0963">Cytoplasm</keyword>
<dbReference type="Gene3D" id="1.25.10.10">
    <property type="entry name" value="Leucine-rich Repeat Variant"/>
    <property type="match status" value="2"/>
</dbReference>
<keyword evidence="7" id="KW-0539">Nucleus</keyword>
<dbReference type="Pfam" id="PF02985">
    <property type="entry name" value="HEAT"/>
    <property type="match status" value="1"/>
</dbReference>
<dbReference type="Proteomes" id="UP000821853">
    <property type="component" value="Unassembled WGS sequence"/>
</dbReference>
<dbReference type="InterPro" id="IPR021133">
    <property type="entry name" value="HEAT_type_2"/>
</dbReference>
<evidence type="ECO:0000313" key="11">
    <source>
        <dbReference type="Proteomes" id="UP000821853"/>
    </source>
</evidence>
<name>A0A9J6GNX0_HAELO</name>
<dbReference type="InterPro" id="IPR040122">
    <property type="entry name" value="Importin_beta"/>
</dbReference>
<dbReference type="PROSITE" id="PS50077">
    <property type="entry name" value="HEAT_REPEAT"/>
    <property type="match status" value="1"/>
</dbReference>
<comment type="caution">
    <text evidence="10">The sequence shown here is derived from an EMBL/GenBank/DDBJ whole genome shotgun (WGS) entry which is preliminary data.</text>
</comment>
<comment type="subcellular location">
    <subcellularLocation>
        <location evidence="2">Cytoplasm</location>
    </subcellularLocation>
    <subcellularLocation>
        <location evidence="1">Nucleus</location>
    </subcellularLocation>
</comment>
<dbReference type="InterPro" id="IPR011989">
    <property type="entry name" value="ARM-like"/>
</dbReference>
<keyword evidence="3" id="KW-0813">Transport</keyword>
<dbReference type="OrthoDB" id="543373at2759"/>
<keyword evidence="11" id="KW-1185">Reference proteome</keyword>
<dbReference type="InterPro" id="IPR016024">
    <property type="entry name" value="ARM-type_fold"/>
</dbReference>
<dbReference type="InterPro" id="IPR000357">
    <property type="entry name" value="HEAT"/>
</dbReference>
<proteinExistence type="predicted"/>
<evidence type="ECO:0000256" key="7">
    <source>
        <dbReference type="ARBA" id="ARBA00023242"/>
    </source>
</evidence>
<reference evidence="10 11" key="1">
    <citation type="journal article" date="2020" name="Cell">
        <title>Large-Scale Comparative Analyses of Tick Genomes Elucidate Their Genetic Diversity and Vector Capacities.</title>
        <authorList>
            <consortium name="Tick Genome and Microbiome Consortium (TIGMIC)"/>
            <person name="Jia N."/>
            <person name="Wang J."/>
            <person name="Shi W."/>
            <person name="Du L."/>
            <person name="Sun Y."/>
            <person name="Zhan W."/>
            <person name="Jiang J.F."/>
            <person name="Wang Q."/>
            <person name="Zhang B."/>
            <person name="Ji P."/>
            <person name="Bell-Sakyi L."/>
            <person name="Cui X.M."/>
            <person name="Yuan T.T."/>
            <person name="Jiang B.G."/>
            <person name="Yang W.F."/>
            <person name="Lam T.T."/>
            <person name="Chang Q.C."/>
            <person name="Ding S.J."/>
            <person name="Wang X.J."/>
            <person name="Zhu J.G."/>
            <person name="Ruan X.D."/>
            <person name="Zhao L."/>
            <person name="Wei J.T."/>
            <person name="Ye R.Z."/>
            <person name="Que T.C."/>
            <person name="Du C.H."/>
            <person name="Zhou Y.H."/>
            <person name="Cheng J.X."/>
            <person name="Dai P.F."/>
            <person name="Guo W.B."/>
            <person name="Han X.H."/>
            <person name="Huang E.J."/>
            <person name="Li L.F."/>
            <person name="Wei W."/>
            <person name="Gao Y.C."/>
            <person name="Liu J.Z."/>
            <person name="Shao H.Z."/>
            <person name="Wang X."/>
            <person name="Wang C.C."/>
            <person name="Yang T.C."/>
            <person name="Huo Q.B."/>
            <person name="Li W."/>
            <person name="Chen H.Y."/>
            <person name="Chen S.E."/>
            <person name="Zhou L.G."/>
            <person name="Ni X.B."/>
            <person name="Tian J.H."/>
            <person name="Sheng Y."/>
            <person name="Liu T."/>
            <person name="Pan Y.S."/>
            <person name="Xia L.Y."/>
            <person name="Li J."/>
            <person name="Zhao F."/>
            <person name="Cao W.C."/>
        </authorList>
    </citation>
    <scope>NUCLEOTIDE SEQUENCE [LARGE SCALE GENOMIC DNA]</scope>
    <source>
        <strain evidence="10">HaeL-2018</strain>
    </source>
</reference>
<dbReference type="GO" id="GO:0005634">
    <property type="term" value="C:nucleus"/>
    <property type="evidence" value="ECO:0007669"/>
    <property type="project" value="UniProtKB-SubCell"/>
</dbReference>
<evidence type="ECO:0000256" key="8">
    <source>
        <dbReference type="PROSITE-ProRule" id="PRU00103"/>
    </source>
</evidence>
<dbReference type="EMBL" id="JABSTR010000008">
    <property type="protein sequence ID" value="KAH9376489.1"/>
    <property type="molecule type" value="Genomic_DNA"/>
</dbReference>
<dbReference type="PANTHER" id="PTHR10527">
    <property type="entry name" value="IMPORTIN BETA"/>
    <property type="match status" value="1"/>
</dbReference>
<gene>
    <name evidence="10" type="ORF">HPB48_006574</name>
</gene>
<dbReference type="VEuPathDB" id="VectorBase:HLOH_062729"/>
<feature type="repeat" description="HEAT" evidence="8">
    <location>
        <begin position="414"/>
        <end position="451"/>
    </location>
</feature>
<dbReference type="AlphaFoldDB" id="A0A9J6GNX0"/>
<organism evidence="10 11">
    <name type="scientific">Haemaphysalis longicornis</name>
    <name type="common">Bush tick</name>
    <dbReference type="NCBI Taxonomy" id="44386"/>
    <lineage>
        <taxon>Eukaryota</taxon>
        <taxon>Metazoa</taxon>
        <taxon>Ecdysozoa</taxon>
        <taxon>Arthropoda</taxon>
        <taxon>Chelicerata</taxon>
        <taxon>Arachnida</taxon>
        <taxon>Acari</taxon>
        <taxon>Parasitiformes</taxon>
        <taxon>Ixodida</taxon>
        <taxon>Ixodoidea</taxon>
        <taxon>Ixodidae</taxon>
        <taxon>Haemaphysalinae</taxon>
        <taxon>Haemaphysalis</taxon>
    </lineage>
</organism>
<dbReference type="InterPro" id="IPR057672">
    <property type="entry name" value="TPR_IPO4/5"/>
</dbReference>
<sequence>MAKSEAKPEPGSASSSQELLAEVGDEEHLGFNDLVEVLRGMESDVRRLTQESYDSLPASRRTLYLLGAVTNGALPAHLRAVAAGHLKRLLAADLQASYGALSEQGQLRLRSGDLDGSVRHKLYECIAQLALRLGEGAWPELPEFLFAPATSTAHKMAAMGVYAEAPSVFARQRRAYLRTARDTLVSKLEDKTASHENRTDAAVTLCSLLIENYNTDGAWQVLADSVTAMIRYLASCLERPCEERLLACFVELAGRCPELLKPHLDDLVDLCLQVIGDRAAPDIWRHQCMETVVALSESSPVLMRALDPARLSQLVSRLFQMIAEGQDQLGASFGDELQRESLVAEEALLRLSSSLKGFTLIPTAADRICTMVGGKDWRERYAALTALNALCSEEALPRFAGRVPSAERLVSSSFVPVLTCLRDPEPKVRHAASTAIGHMAMRFSAEYARRSHDKVIPELLEILTLETQPNVVCSATETLEEFLSACPQDLVVAHLEAVVGKLNGLINTRARYLIDSGTAGSAVTEAALQTMATVAQLVQANFRNFYDVSMPAVRELITYLSATGNEQVRWLALHSATRIGLAVGKEKFLEDAATVTRAVLDLLASAQYRGSGRLLSRAISVAHMTSRILVADGEDFMRELLPEVFKLLALHDSGLVECQAAVCTLLSWYALHTPRALAPYGNEAIERVLPLLAAPGCTDRRDYLNKVLLHVVADILCTLISLLKDSYFTFFDHLAPLVSKLLTRQRAWTEHLDGLAVFNSVLSLGSPGCVRYRFYYLPGVVEHLESNVASVRNEAVRAVGTLADVGGNTFGPECLSAVPALIAIMANPKSRSPDESLSFEAAVIAMTAILEHYWTPLGDVMRLDELFPRFLSWLGLLRSANWRRPLELLCSLLERDEPVVMADQAHVVQVLIDAFAKNRVVKGSALGGRVMACLRRLRQNSLPIEQRDALSDFLSGDAEHCLTQSVDCGSKSVA</sequence>
<evidence type="ECO:0000259" key="9">
    <source>
        <dbReference type="Pfam" id="PF25780"/>
    </source>
</evidence>
<evidence type="ECO:0000256" key="5">
    <source>
        <dbReference type="ARBA" id="ARBA00022737"/>
    </source>
</evidence>
<keyword evidence="6" id="KW-0653">Protein transport</keyword>
<dbReference type="GO" id="GO:0006606">
    <property type="term" value="P:protein import into nucleus"/>
    <property type="evidence" value="ECO:0007669"/>
    <property type="project" value="InterPro"/>
</dbReference>
<evidence type="ECO:0000256" key="1">
    <source>
        <dbReference type="ARBA" id="ARBA00004123"/>
    </source>
</evidence>
<evidence type="ECO:0000256" key="4">
    <source>
        <dbReference type="ARBA" id="ARBA00022490"/>
    </source>
</evidence>
<dbReference type="Pfam" id="PF25780">
    <property type="entry name" value="TPR_IPO5"/>
    <property type="match status" value="1"/>
</dbReference>
<accession>A0A9J6GNX0</accession>
<dbReference type="SUPFAM" id="SSF48371">
    <property type="entry name" value="ARM repeat"/>
    <property type="match status" value="1"/>
</dbReference>
<feature type="domain" description="IPO4/5-like TPR repeats" evidence="9">
    <location>
        <begin position="116"/>
        <end position="270"/>
    </location>
</feature>
<keyword evidence="5" id="KW-0677">Repeat</keyword>
<evidence type="ECO:0000256" key="6">
    <source>
        <dbReference type="ARBA" id="ARBA00022927"/>
    </source>
</evidence>
<evidence type="ECO:0000256" key="3">
    <source>
        <dbReference type="ARBA" id="ARBA00022448"/>
    </source>
</evidence>
<dbReference type="GO" id="GO:0005737">
    <property type="term" value="C:cytoplasm"/>
    <property type="evidence" value="ECO:0007669"/>
    <property type="project" value="UniProtKB-SubCell"/>
</dbReference>
<evidence type="ECO:0000313" key="10">
    <source>
        <dbReference type="EMBL" id="KAH9376489.1"/>
    </source>
</evidence>
<protein>
    <recommendedName>
        <fullName evidence="9">IPO4/5-like TPR repeats domain-containing protein</fullName>
    </recommendedName>
</protein>